<dbReference type="AlphaFoldDB" id="A0A9D2HAG2"/>
<comment type="caution">
    <text evidence="10">The sequence shown here is derived from an EMBL/GenBank/DDBJ whole genome shotgun (WGS) entry which is preliminary data.</text>
</comment>
<comment type="subunit">
    <text evidence="2 8">Tetramer of two alpha and two beta chains.</text>
</comment>
<dbReference type="GO" id="GO:0004834">
    <property type="term" value="F:tryptophan synthase activity"/>
    <property type="evidence" value="ECO:0007669"/>
    <property type="project" value="UniProtKB-UniRule"/>
</dbReference>
<dbReference type="EC" id="4.2.1.20" evidence="8"/>
<dbReference type="InterPro" id="IPR002028">
    <property type="entry name" value="Trp_synthase_suA"/>
</dbReference>
<keyword evidence="5 8" id="KW-0057">Aromatic amino acid biosynthesis</keyword>
<dbReference type="SUPFAM" id="SSF51366">
    <property type="entry name" value="Ribulose-phoshate binding barrel"/>
    <property type="match status" value="1"/>
</dbReference>
<keyword evidence="3 8" id="KW-0028">Amino-acid biosynthesis</keyword>
<gene>
    <name evidence="8 10" type="primary">trpA</name>
    <name evidence="10" type="ORF">H9798_07065</name>
</gene>
<comment type="similarity">
    <text evidence="8 9">Belongs to the TrpA family.</text>
</comment>
<feature type="active site" description="Proton acceptor" evidence="8">
    <location>
        <position position="60"/>
    </location>
</feature>
<dbReference type="GO" id="GO:0005829">
    <property type="term" value="C:cytosol"/>
    <property type="evidence" value="ECO:0007669"/>
    <property type="project" value="TreeGrafter"/>
</dbReference>
<dbReference type="InterPro" id="IPR011060">
    <property type="entry name" value="RibuloseP-bd_barrel"/>
</dbReference>
<keyword evidence="4 8" id="KW-0822">Tryptophan biosynthesis</keyword>
<comment type="catalytic activity">
    <reaction evidence="7 8">
        <text>(1S,2R)-1-C-(indol-3-yl)glycerol 3-phosphate + L-serine = D-glyceraldehyde 3-phosphate + L-tryptophan + H2O</text>
        <dbReference type="Rhea" id="RHEA:10532"/>
        <dbReference type="ChEBI" id="CHEBI:15377"/>
        <dbReference type="ChEBI" id="CHEBI:33384"/>
        <dbReference type="ChEBI" id="CHEBI:57912"/>
        <dbReference type="ChEBI" id="CHEBI:58866"/>
        <dbReference type="ChEBI" id="CHEBI:59776"/>
        <dbReference type="EC" id="4.2.1.20"/>
    </reaction>
</comment>
<evidence type="ECO:0000256" key="5">
    <source>
        <dbReference type="ARBA" id="ARBA00023141"/>
    </source>
</evidence>
<reference evidence="10" key="1">
    <citation type="journal article" date="2021" name="PeerJ">
        <title>Extensive microbial diversity within the chicken gut microbiome revealed by metagenomics and culture.</title>
        <authorList>
            <person name="Gilroy R."/>
            <person name="Ravi A."/>
            <person name="Getino M."/>
            <person name="Pursley I."/>
            <person name="Horton D.L."/>
            <person name="Alikhan N.F."/>
            <person name="Baker D."/>
            <person name="Gharbi K."/>
            <person name="Hall N."/>
            <person name="Watson M."/>
            <person name="Adriaenssens E.M."/>
            <person name="Foster-Nyarko E."/>
            <person name="Jarju S."/>
            <person name="Secka A."/>
            <person name="Antonio M."/>
            <person name="Oren A."/>
            <person name="Chaudhuri R.R."/>
            <person name="La Ragione R."/>
            <person name="Hildebrand F."/>
            <person name="Pallen M.J."/>
        </authorList>
    </citation>
    <scope>NUCLEOTIDE SEQUENCE</scope>
    <source>
        <strain evidence="10">ChiSjej2B20-11307</strain>
    </source>
</reference>
<dbReference type="Pfam" id="PF00290">
    <property type="entry name" value="Trp_syntA"/>
    <property type="match status" value="1"/>
</dbReference>
<proteinExistence type="inferred from homology"/>
<dbReference type="Proteomes" id="UP000824223">
    <property type="component" value="Unassembled WGS sequence"/>
</dbReference>
<dbReference type="CDD" id="cd04724">
    <property type="entry name" value="Tryptophan_synthase_alpha"/>
    <property type="match status" value="1"/>
</dbReference>
<dbReference type="HAMAP" id="MF_00131">
    <property type="entry name" value="Trp_synth_alpha"/>
    <property type="match status" value="1"/>
</dbReference>
<dbReference type="PANTHER" id="PTHR43406:SF1">
    <property type="entry name" value="TRYPTOPHAN SYNTHASE ALPHA CHAIN, CHLOROPLASTIC"/>
    <property type="match status" value="1"/>
</dbReference>
<dbReference type="PANTHER" id="PTHR43406">
    <property type="entry name" value="TRYPTOPHAN SYNTHASE, ALPHA CHAIN"/>
    <property type="match status" value="1"/>
</dbReference>
<dbReference type="InterPro" id="IPR013785">
    <property type="entry name" value="Aldolase_TIM"/>
</dbReference>
<evidence type="ECO:0000256" key="3">
    <source>
        <dbReference type="ARBA" id="ARBA00022605"/>
    </source>
</evidence>
<evidence type="ECO:0000256" key="7">
    <source>
        <dbReference type="ARBA" id="ARBA00049047"/>
    </source>
</evidence>
<name>A0A9D2HAG2_9FIRM</name>
<evidence type="ECO:0000256" key="9">
    <source>
        <dbReference type="RuleBase" id="RU003662"/>
    </source>
</evidence>
<evidence type="ECO:0000256" key="2">
    <source>
        <dbReference type="ARBA" id="ARBA00011270"/>
    </source>
</evidence>
<accession>A0A9D2HAG2</accession>
<evidence type="ECO:0000256" key="6">
    <source>
        <dbReference type="ARBA" id="ARBA00023239"/>
    </source>
</evidence>
<evidence type="ECO:0000313" key="10">
    <source>
        <dbReference type="EMBL" id="HJA06882.1"/>
    </source>
</evidence>
<evidence type="ECO:0000256" key="4">
    <source>
        <dbReference type="ARBA" id="ARBA00022822"/>
    </source>
</evidence>
<dbReference type="EMBL" id="DXAK01000035">
    <property type="protein sequence ID" value="HJA06882.1"/>
    <property type="molecule type" value="Genomic_DNA"/>
</dbReference>
<reference evidence="10" key="2">
    <citation type="submission" date="2021-04" db="EMBL/GenBank/DDBJ databases">
        <authorList>
            <person name="Gilroy R."/>
        </authorList>
    </citation>
    <scope>NUCLEOTIDE SEQUENCE</scope>
    <source>
        <strain evidence="10">ChiSjej2B20-11307</strain>
    </source>
</reference>
<comment type="pathway">
    <text evidence="1 8">Amino-acid biosynthesis; L-tryptophan biosynthesis; L-tryptophan from chorismate: step 5/5.</text>
</comment>
<keyword evidence="6 8" id="KW-0456">Lyase</keyword>
<sequence length="258" mass="28749">MNRMEKILSEMKEQGQKIIVCYYPLCDTLLEDQVEWAGKYFENGTTVLEMGLPFEDPHLDGKTVQDSMSRALSKYTVEDAFEVIRTLRATYEDKILQVMTYYKIIDRMGIESFAKRCADCGADAVLCPDIPKEKFPEMDRVLSSYGLLNLRFSPYHLSAEAEEDLIKNAKGYIFQQAVDGATGMQKTVSPQVGINARRLKELGINTPVLGGFGISNAQQAKEVCDMGTDGVIVGSAVITAIQNGKGEEFIRSLRMALD</sequence>
<evidence type="ECO:0000256" key="8">
    <source>
        <dbReference type="HAMAP-Rule" id="MF_00131"/>
    </source>
</evidence>
<evidence type="ECO:0000256" key="1">
    <source>
        <dbReference type="ARBA" id="ARBA00004733"/>
    </source>
</evidence>
<organism evidence="10 11">
    <name type="scientific">Candidatus Mediterraneibacter pullicola</name>
    <dbReference type="NCBI Taxonomy" id="2838682"/>
    <lineage>
        <taxon>Bacteria</taxon>
        <taxon>Bacillati</taxon>
        <taxon>Bacillota</taxon>
        <taxon>Clostridia</taxon>
        <taxon>Lachnospirales</taxon>
        <taxon>Lachnospiraceae</taxon>
        <taxon>Mediterraneibacter</taxon>
    </lineage>
</organism>
<dbReference type="NCBIfam" id="TIGR00262">
    <property type="entry name" value="trpA"/>
    <property type="match status" value="1"/>
</dbReference>
<protein>
    <recommendedName>
        <fullName evidence="8">Tryptophan synthase alpha chain</fullName>
        <ecNumber evidence="8">4.2.1.20</ecNumber>
    </recommendedName>
</protein>
<evidence type="ECO:0000313" key="11">
    <source>
        <dbReference type="Proteomes" id="UP000824223"/>
    </source>
</evidence>
<dbReference type="Gene3D" id="3.20.20.70">
    <property type="entry name" value="Aldolase class I"/>
    <property type="match status" value="1"/>
</dbReference>
<comment type="function">
    <text evidence="8">The alpha subunit is responsible for the aldol cleavage of indoleglycerol phosphate to indole and glyceraldehyde 3-phosphate.</text>
</comment>
<feature type="active site" description="Proton acceptor" evidence="8">
    <location>
        <position position="49"/>
    </location>
</feature>